<dbReference type="InterPro" id="IPR005828">
    <property type="entry name" value="MFS_sugar_transport-like"/>
</dbReference>
<dbReference type="SUPFAM" id="SSF103473">
    <property type="entry name" value="MFS general substrate transporter"/>
    <property type="match status" value="1"/>
</dbReference>
<dbReference type="OrthoDB" id="2261376at2759"/>
<protein>
    <recommendedName>
        <fullName evidence="7">Major facilitator superfamily (MFS) profile domain-containing protein</fullName>
    </recommendedName>
</protein>
<gene>
    <name evidence="8" type="ORF">BOX15_Mlig023012g2</name>
</gene>
<evidence type="ECO:0000313" key="8">
    <source>
        <dbReference type="EMBL" id="PAA64555.1"/>
    </source>
</evidence>
<evidence type="ECO:0000313" key="9">
    <source>
        <dbReference type="Proteomes" id="UP000215902"/>
    </source>
</evidence>
<feature type="transmembrane region" description="Helical" evidence="6">
    <location>
        <begin position="413"/>
        <end position="432"/>
    </location>
</feature>
<dbReference type="STRING" id="282301.A0A267ESM0"/>
<feature type="transmembrane region" description="Helical" evidence="6">
    <location>
        <begin position="200"/>
        <end position="223"/>
    </location>
</feature>
<sequence>MLYEDLLTHISKSGPAYRWIITVLIAFLSMKSAFDMFVLNLATASVPYHCAEALVDGAVQPWSEVLANNTFATNFSINDFTCQRPKFVRGLDGSLHMAMASAAGGNGSTATPKEEVCGAWTFRPDPPERWTMFMEYEMVCDRKYLMDRMQTVMQFGICLSTIFGPLGDILGRKPLLVAFCYLDLTCNIAVIFVRNLTLQMVLRFCMGFGAPAVLIGIILITELVAEDYRGIHGNLVWTLWVFAYSGSAAISYFIYNWRIQMVVVVLIIGAGYATYIPVLPESPRWLLTRGKTKRAKKILKEVSKYSGCKEVLNEFNFEHNELVDPPEHTNEREEQSCIFKFIPRENLCRLDYLVTVGVVTFNFFTVSLVYFALSFKRDFITNNPYLNVLISGLLELPAYILAWQLTNRAGRKYTCLGTMAFCGVGLIILPYVPTDPEVVFQGSSVLAIAIKFSVTVAFSVLAVYGSEVLPTKVRSCSFFFACFLMRSAQILAPELGGALAQWYIHLPYLLYGVISVLASLAILLLPETKDKPMPNTVAEMEQVGCPCCVSGSDEAERQGASAGEAGGEEMKPLRV</sequence>
<evidence type="ECO:0000256" key="3">
    <source>
        <dbReference type="ARBA" id="ARBA00022989"/>
    </source>
</evidence>
<keyword evidence="2 6" id="KW-0812">Transmembrane</keyword>
<evidence type="ECO:0000256" key="2">
    <source>
        <dbReference type="ARBA" id="ARBA00022692"/>
    </source>
</evidence>
<comment type="caution">
    <text evidence="8">The sequence shown here is derived from an EMBL/GenBank/DDBJ whole genome shotgun (WGS) entry which is preliminary data.</text>
</comment>
<feature type="transmembrane region" description="Helical" evidence="6">
    <location>
        <begin position="261"/>
        <end position="279"/>
    </location>
</feature>
<feature type="transmembrane region" description="Helical" evidence="6">
    <location>
        <begin position="504"/>
        <end position="525"/>
    </location>
</feature>
<feature type="transmembrane region" description="Helical" evidence="6">
    <location>
        <begin position="235"/>
        <end position="255"/>
    </location>
</feature>
<dbReference type="Proteomes" id="UP000215902">
    <property type="component" value="Unassembled WGS sequence"/>
</dbReference>
<dbReference type="InterPro" id="IPR036259">
    <property type="entry name" value="MFS_trans_sf"/>
</dbReference>
<feature type="region of interest" description="Disordered" evidence="5">
    <location>
        <begin position="556"/>
        <end position="575"/>
    </location>
</feature>
<name>A0A267ESM0_9PLAT</name>
<feature type="transmembrane region" description="Helical" evidence="6">
    <location>
        <begin position="444"/>
        <end position="464"/>
    </location>
</feature>
<feature type="transmembrane region" description="Helical" evidence="6">
    <location>
        <begin position="476"/>
        <end position="492"/>
    </location>
</feature>
<accession>A0A267ESM0</accession>
<dbReference type="Gene3D" id="1.20.1250.20">
    <property type="entry name" value="MFS general substrate transporter like domains"/>
    <property type="match status" value="1"/>
</dbReference>
<keyword evidence="4 6" id="KW-0472">Membrane</keyword>
<dbReference type="AlphaFoldDB" id="A0A267ESM0"/>
<feature type="transmembrane region" description="Helical" evidence="6">
    <location>
        <begin position="350"/>
        <end position="373"/>
    </location>
</feature>
<evidence type="ECO:0000256" key="5">
    <source>
        <dbReference type="SAM" id="MobiDB-lite"/>
    </source>
</evidence>
<proteinExistence type="predicted"/>
<dbReference type="GO" id="GO:0022857">
    <property type="term" value="F:transmembrane transporter activity"/>
    <property type="evidence" value="ECO:0007669"/>
    <property type="project" value="InterPro"/>
</dbReference>
<dbReference type="PANTHER" id="PTHR24064">
    <property type="entry name" value="SOLUTE CARRIER FAMILY 22 MEMBER"/>
    <property type="match status" value="1"/>
</dbReference>
<organism evidence="8 9">
    <name type="scientific">Macrostomum lignano</name>
    <dbReference type="NCBI Taxonomy" id="282301"/>
    <lineage>
        <taxon>Eukaryota</taxon>
        <taxon>Metazoa</taxon>
        <taxon>Spiralia</taxon>
        <taxon>Lophotrochozoa</taxon>
        <taxon>Platyhelminthes</taxon>
        <taxon>Rhabditophora</taxon>
        <taxon>Macrostomorpha</taxon>
        <taxon>Macrostomida</taxon>
        <taxon>Macrostomidae</taxon>
        <taxon>Macrostomum</taxon>
    </lineage>
</organism>
<evidence type="ECO:0000259" key="7">
    <source>
        <dbReference type="PROSITE" id="PS50850"/>
    </source>
</evidence>
<reference evidence="8 9" key="1">
    <citation type="submission" date="2017-06" db="EMBL/GenBank/DDBJ databases">
        <title>A platform for efficient transgenesis in Macrostomum lignano, a flatworm model organism for stem cell research.</title>
        <authorList>
            <person name="Berezikov E."/>
        </authorList>
    </citation>
    <scope>NUCLEOTIDE SEQUENCE [LARGE SCALE GENOMIC DNA]</scope>
    <source>
        <strain evidence="8">DV1</strain>
        <tissue evidence="8">Whole organism</tissue>
    </source>
</reference>
<dbReference type="InterPro" id="IPR020846">
    <property type="entry name" value="MFS_dom"/>
</dbReference>
<dbReference type="Pfam" id="PF00083">
    <property type="entry name" value="Sugar_tr"/>
    <property type="match status" value="1"/>
</dbReference>
<evidence type="ECO:0000256" key="1">
    <source>
        <dbReference type="ARBA" id="ARBA00004141"/>
    </source>
</evidence>
<dbReference type="PROSITE" id="PS50850">
    <property type="entry name" value="MFS"/>
    <property type="match status" value="1"/>
</dbReference>
<dbReference type="GO" id="GO:0016020">
    <property type="term" value="C:membrane"/>
    <property type="evidence" value="ECO:0007669"/>
    <property type="project" value="UniProtKB-SubCell"/>
</dbReference>
<comment type="subcellular location">
    <subcellularLocation>
        <location evidence="1">Membrane</location>
        <topology evidence="1">Multi-pass membrane protein</topology>
    </subcellularLocation>
</comment>
<feature type="transmembrane region" description="Helical" evidence="6">
    <location>
        <begin position="175"/>
        <end position="194"/>
    </location>
</feature>
<feature type="domain" description="Major facilitator superfamily (MFS) profile" evidence="7">
    <location>
        <begin position="21"/>
        <end position="530"/>
    </location>
</feature>
<evidence type="ECO:0000256" key="6">
    <source>
        <dbReference type="SAM" id="Phobius"/>
    </source>
</evidence>
<dbReference type="EMBL" id="NIVC01001740">
    <property type="protein sequence ID" value="PAA64555.1"/>
    <property type="molecule type" value="Genomic_DNA"/>
</dbReference>
<keyword evidence="3 6" id="KW-1133">Transmembrane helix</keyword>
<evidence type="ECO:0000256" key="4">
    <source>
        <dbReference type="ARBA" id="ARBA00023136"/>
    </source>
</evidence>
<feature type="transmembrane region" description="Helical" evidence="6">
    <location>
        <begin position="16"/>
        <end position="34"/>
    </location>
</feature>
<keyword evidence="9" id="KW-1185">Reference proteome</keyword>